<protein>
    <submittedName>
        <fullName evidence="1">Uncharacterized protein</fullName>
    </submittedName>
</protein>
<reference evidence="1" key="2">
    <citation type="journal article" date="2015" name="Fish Shellfish Immunol.">
        <title>Early steps in the European eel (Anguilla anguilla)-Vibrio vulnificus interaction in the gills: Role of the RtxA13 toxin.</title>
        <authorList>
            <person name="Callol A."/>
            <person name="Pajuelo D."/>
            <person name="Ebbesson L."/>
            <person name="Teles M."/>
            <person name="MacKenzie S."/>
            <person name="Amaro C."/>
        </authorList>
    </citation>
    <scope>NUCLEOTIDE SEQUENCE</scope>
</reference>
<sequence length="83" mass="9409">MSLLFLWQSAESFLTVIFDLQVSTYISAFPSDILNWMENHHLKLILAETEMLYIPAITTPVVTTISPLSLAQELCSGSRYQQT</sequence>
<reference evidence="1" key="1">
    <citation type="submission" date="2014-11" db="EMBL/GenBank/DDBJ databases">
        <authorList>
            <person name="Amaro Gonzalez C."/>
        </authorList>
    </citation>
    <scope>NUCLEOTIDE SEQUENCE</scope>
</reference>
<proteinExistence type="predicted"/>
<evidence type="ECO:0000313" key="1">
    <source>
        <dbReference type="EMBL" id="JAH84797.1"/>
    </source>
</evidence>
<dbReference type="EMBL" id="GBXM01023780">
    <property type="protein sequence ID" value="JAH84797.1"/>
    <property type="molecule type" value="Transcribed_RNA"/>
</dbReference>
<organism evidence="1">
    <name type="scientific">Anguilla anguilla</name>
    <name type="common">European freshwater eel</name>
    <name type="synonym">Muraena anguilla</name>
    <dbReference type="NCBI Taxonomy" id="7936"/>
    <lineage>
        <taxon>Eukaryota</taxon>
        <taxon>Metazoa</taxon>
        <taxon>Chordata</taxon>
        <taxon>Craniata</taxon>
        <taxon>Vertebrata</taxon>
        <taxon>Euteleostomi</taxon>
        <taxon>Actinopterygii</taxon>
        <taxon>Neopterygii</taxon>
        <taxon>Teleostei</taxon>
        <taxon>Anguilliformes</taxon>
        <taxon>Anguillidae</taxon>
        <taxon>Anguilla</taxon>
    </lineage>
</organism>
<dbReference type="AlphaFoldDB" id="A0A0E9W379"/>
<accession>A0A0E9W379</accession>
<name>A0A0E9W379_ANGAN</name>